<dbReference type="PANTHER" id="PTHR11071">
    <property type="entry name" value="PEPTIDYL-PROLYL CIS-TRANS ISOMERASE"/>
    <property type="match status" value="1"/>
</dbReference>
<evidence type="ECO:0000256" key="3">
    <source>
        <dbReference type="ARBA" id="ARBA00023110"/>
    </source>
</evidence>
<feature type="compositionally biased region" description="Basic residues" evidence="5">
    <location>
        <begin position="645"/>
        <end position="658"/>
    </location>
</feature>
<feature type="compositionally biased region" description="Basic residues" evidence="5">
    <location>
        <begin position="371"/>
        <end position="397"/>
    </location>
</feature>
<accession>A0A8J2PQW2</accession>
<evidence type="ECO:0000313" key="7">
    <source>
        <dbReference type="EMBL" id="CAG7821054.1"/>
    </source>
</evidence>
<feature type="region of interest" description="Disordered" evidence="5">
    <location>
        <begin position="578"/>
        <end position="700"/>
    </location>
</feature>
<evidence type="ECO:0000259" key="6">
    <source>
        <dbReference type="PROSITE" id="PS50072"/>
    </source>
</evidence>
<keyword evidence="3" id="KW-0697">Rotamase</keyword>
<protein>
    <recommendedName>
        <fullName evidence="2">peptidylprolyl isomerase</fullName>
        <ecNumber evidence="2">5.2.1.8</ecNumber>
    </recommendedName>
</protein>
<proteinExistence type="predicted"/>
<feature type="compositionally biased region" description="Basic residues" evidence="5">
    <location>
        <begin position="666"/>
        <end position="700"/>
    </location>
</feature>
<dbReference type="GO" id="GO:0016018">
    <property type="term" value="F:cyclosporin A binding"/>
    <property type="evidence" value="ECO:0007669"/>
    <property type="project" value="TreeGrafter"/>
</dbReference>
<feature type="compositionally biased region" description="Basic and acidic residues" evidence="5">
    <location>
        <begin position="216"/>
        <end position="232"/>
    </location>
</feature>
<dbReference type="InterPro" id="IPR020892">
    <property type="entry name" value="Cyclophilin-type_PPIase_CS"/>
</dbReference>
<evidence type="ECO:0000256" key="1">
    <source>
        <dbReference type="ARBA" id="ARBA00000971"/>
    </source>
</evidence>
<evidence type="ECO:0000256" key="5">
    <source>
        <dbReference type="SAM" id="MobiDB-lite"/>
    </source>
</evidence>
<dbReference type="InterPro" id="IPR002130">
    <property type="entry name" value="Cyclophilin-type_PPIase_dom"/>
</dbReference>
<dbReference type="AlphaFoldDB" id="A0A8J2PQW2"/>
<dbReference type="Pfam" id="PF00160">
    <property type="entry name" value="Pro_isomerase"/>
    <property type="match status" value="1"/>
</dbReference>
<feature type="region of interest" description="Disordered" evidence="5">
    <location>
        <begin position="202"/>
        <end position="470"/>
    </location>
</feature>
<evidence type="ECO:0000313" key="8">
    <source>
        <dbReference type="Proteomes" id="UP000708208"/>
    </source>
</evidence>
<feature type="compositionally biased region" description="Basic residues" evidence="5">
    <location>
        <begin position="202"/>
        <end position="215"/>
    </location>
</feature>
<comment type="caution">
    <text evidence="7">The sequence shown here is derived from an EMBL/GenBank/DDBJ whole genome shotgun (WGS) entry which is preliminary data.</text>
</comment>
<gene>
    <name evidence="7" type="ORF">AFUS01_LOCUS31412</name>
</gene>
<feature type="compositionally biased region" description="Basic and acidic residues" evidence="5">
    <location>
        <begin position="242"/>
        <end position="260"/>
    </location>
</feature>
<sequence>RSESLITERRRDSESSMTVGEDGKETEVLPRCFFDVEIGGLPAGRIVFELFSNVTPKTAENFRALCTGEKGIGKTTEKPLHYKGCVFHRVIKDFMIQGGDFSKGNGSGGESIYGGVFEDENLEVQHDEPFLLSMANRGPATNGSQFFILTQAAPHLNGVHVVFGRVVQGQAIVKQIEALPVDRKSRPLQDVRVTNSGELVLVKKKKEKKPKKEKKKPKEKEQEQSEGSERSSGEISDSSDSGSERKKGKKDKEKKQKTTLEDTQESSNVEVSHPLASETLINADEIPPDPPKRFLSRVQEKEKEKEKEKESTEGTEKKNKTERDRTRSRERERDRGRNRMESKNEHNRDWKRDRDRFAPRYGRNSFSSTGRKIKGRGRVCYRTPSRSRSRSRSKTPPHWKAETRKTITMREYEVKEKARKQREEELRRRQEERQKRHEEQEKEKPESVKGDIEKEDTANTSAEDALGGSPISKTLFETVAEASNADGVVYYQHLYNKGKEARPTESSNTVEKEDSPPSTSNRADTSEEFESIPLLLPNVAPKPPTFIVGTTVTAPGTSEMVEDEEEEMRLRRELLKKRLKEWEDSSDEDKKLKSRTARHTEIDTREKEPLRKRKSSDEDIQTKLMKFSQKGVSGETSREPEPSRRKNKSRSRSRSRRSRDRDRDRRRSRSRGRRDRDRKRRHSSSSSKSRSRSRDRRRRR</sequence>
<dbReference type="GO" id="GO:0006457">
    <property type="term" value="P:protein folding"/>
    <property type="evidence" value="ECO:0007669"/>
    <property type="project" value="InterPro"/>
</dbReference>
<keyword evidence="8" id="KW-1185">Reference proteome</keyword>
<dbReference type="GO" id="GO:0005739">
    <property type="term" value="C:mitochondrion"/>
    <property type="evidence" value="ECO:0007669"/>
    <property type="project" value="TreeGrafter"/>
</dbReference>
<feature type="compositionally biased region" description="Basic and acidic residues" evidence="5">
    <location>
        <begin position="298"/>
        <end position="358"/>
    </location>
</feature>
<keyword evidence="4" id="KW-0413">Isomerase</keyword>
<reference evidence="7" key="1">
    <citation type="submission" date="2021-06" db="EMBL/GenBank/DDBJ databases">
        <authorList>
            <person name="Hodson N. C."/>
            <person name="Mongue J. A."/>
            <person name="Jaron S. K."/>
        </authorList>
    </citation>
    <scope>NUCLEOTIDE SEQUENCE</scope>
</reference>
<feature type="non-terminal residue" evidence="7">
    <location>
        <position position="1"/>
    </location>
</feature>
<feature type="compositionally biased region" description="Basic and acidic residues" evidence="5">
    <location>
        <begin position="1"/>
        <end position="14"/>
    </location>
</feature>
<feature type="region of interest" description="Disordered" evidence="5">
    <location>
        <begin position="1"/>
        <end position="23"/>
    </location>
</feature>
<evidence type="ECO:0000256" key="4">
    <source>
        <dbReference type="ARBA" id="ARBA00023235"/>
    </source>
</evidence>
<feature type="domain" description="PPIase cyclophilin-type" evidence="6">
    <location>
        <begin position="33"/>
        <end position="198"/>
    </location>
</feature>
<dbReference type="EMBL" id="CAJVCH010498605">
    <property type="protein sequence ID" value="CAG7821054.1"/>
    <property type="molecule type" value="Genomic_DNA"/>
</dbReference>
<dbReference type="FunFam" id="2.40.100.10:FF:000005">
    <property type="entry name" value="Peptidyl-prolyl cis-trans isomerase G"/>
    <property type="match status" value="1"/>
</dbReference>
<feature type="compositionally biased region" description="Basic and acidic residues" evidence="5">
    <location>
        <begin position="399"/>
        <end position="457"/>
    </location>
</feature>
<feature type="compositionally biased region" description="Basic and acidic residues" evidence="5">
    <location>
        <begin position="598"/>
        <end position="621"/>
    </location>
</feature>
<feature type="region of interest" description="Disordered" evidence="5">
    <location>
        <begin position="498"/>
        <end position="545"/>
    </location>
</feature>
<dbReference type="PANTHER" id="PTHR11071:SF565">
    <property type="entry name" value="MOCA-CYP, ISOFORM A"/>
    <property type="match status" value="1"/>
</dbReference>
<dbReference type="OrthoDB" id="6630374at2759"/>
<evidence type="ECO:0000256" key="2">
    <source>
        <dbReference type="ARBA" id="ARBA00013194"/>
    </source>
</evidence>
<feature type="compositionally biased region" description="Basic and acidic residues" evidence="5">
    <location>
        <begin position="580"/>
        <end position="591"/>
    </location>
</feature>
<dbReference type="EC" id="5.2.1.8" evidence="2"/>
<dbReference type="PROSITE" id="PS00170">
    <property type="entry name" value="CSA_PPIASE_1"/>
    <property type="match status" value="1"/>
</dbReference>
<dbReference type="PROSITE" id="PS50072">
    <property type="entry name" value="CSA_PPIASE_2"/>
    <property type="match status" value="1"/>
</dbReference>
<name>A0A8J2PQW2_9HEXA</name>
<dbReference type="GO" id="GO:0003755">
    <property type="term" value="F:peptidyl-prolyl cis-trans isomerase activity"/>
    <property type="evidence" value="ECO:0007669"/>
    <property type="project" value="UniProtKB-KW"/>
</dbReference>
<comment type="catalytic activity">
    <reaction evidence="1">
        <text>[protein]-peptidylproline (omega=180) = [protein]-peptidylproline (omega=0)</text>
        <dbReference type="Rhea" id="RHEA:16237"/>
        <dbReference type="Rhea" id="RHEA-COMP:10747"/>
        <dbReference type="Rhea" id="RHEA-COMP:10748"/>
        <dbReference type="ChEBI" id="CHEBI:83833"/>
        <dbReference type="ChEBI" id="CHEBI:83834"/>
        <dbReference type="EC" id="5.2.1.8"/>
    </reaction>
</comment>
<organism evidence="7 8">
    <name type="scientific">Allacma fusca</name>
    <dbReference type="NCBI Taxonomy" id="39272"/>
    <lineage>
        <taxon>Eukaryota</taxon>
        <taxon>Metazoa</taxon>
        <taxon>Ecdysozoa</taxon>
        <taxon>Arthropoda</taxon>
        <taxon>Hexapoda</taxon>
        <taxon>Collembola</taxon>
        <taxon>Symphypleona</taxon>
        <taxon>Sminthuridae</taxon>
        <taxon>Allacma</taxon>
    </lineage>
</organism>
<dbReference type="Proteomes" id="UP000708208">
    <property type="component" value="Unassembled WGS sequence"/>
</dbReference>